<dbReference type="PROSITE" id="PS51686">
    <property type="entry name" value="SAM_MT_RSMB_NOP"/>
    <property type="match status" value="1"/>
</dbReference>
<accession>A0A6M1RXS3</accession>
<dbReference type="EMBL" id="JAAKYA010000082">
    <property type="protein sequence ID" value="NGO40281.1"/>
    <property type="molecule type" value="Genomic_DNA"/>
</dbReference>
<dbReference type="PRINTS" id="PR02008">
    <property type="entry name" value="RCMTFAMILY"/>
</dbReference>
<evidence type="ECO:0000256" key="5">
    <source>
        <dbReference type="PROSITE-ProRule" id="PRU01023"/>
    </source>
</evidence>
<reference evidence="8 9" key="1">
    <citation type="submission" date="2020-02" db="EMBL/GenBank/DDBJ databases">
        <title>Draft genome sequence of Limisphaera ngatamarikiensis NGM72.4T, a thermophilic Verrucomicrobia grouped in subdivision 3.</title>
        <authorList>
            <person name="Carere C.R."/>
            <person name="Steen J."/>
            <person name="Hugenholtz P."/>
            <person name="Stott M.B."/>
        </authorList>
    </citation>
    <scope>NUCLEOTIDE SEQUENCE [LARGE SCALE GENOMIC DNA]</scope>
    <source>
        <strain evidence="8 9">NGM72.4</strain>
    </source>
</reference>
<dbReference type="InterPro" id="IPR029063">
    <property type="entry name" value="SAM-dependent_MTases_sf"/>
</dbReference>
<comment type="caution">
    <text evidence="5">Lacks conserved residue(s) required for the propagation of feature annotation.</text>
</comment>
<dbReference type="InterPro" id="IPR023267">
    <property type="entry name" value="RCMT"/>
</dbReference>
<evidence type="ECO:0000256" key="2">
    <source>
        <dbReference type="ARBA" id="ARBA00022679"/>
    </source>
</evidence>
<evidence type="ECO:0000256" key="6">
    <source>
        <dbReference type="SAM" id="MobiDB-lite"/>
    </source>
</evidence>
<evidence type="ECO:0000313" key="9">
    <source>
        <dbReference type="Proteomes" id="UP000477311"/>
    </source>
</evidence>
<evidence type="ECO:0000256" key="3">
    <source>
        <dbReference type="ARBA" id="ARBA00022691"/>
    </source>
</evidence>
<dbReference type="AlphaFoldDB" id="A0A6M1RXS3"/>
<dbReference type="Proteomes" id="UP000477311">
    <property type="component" value="Unassembled WGS sequence"/>
</dbReference>
<keyword evidence="1 5" id="KW-0489">Methyltransferase</keyword>
<dbReference type="PANTHER" id="PTHR22807">
    <property type="entry name" value="NOP2 YEAST -RELATED NOL1/NOP2/FMU SUN DOMAIN-CONTAINING"/>
    <property type="match status" value="1"/>
</dbReference>
<feature type="binding site" evidence="5">
    <location>
        <position position="261"/>
    </location>
    <ligand>
        <name>S-adenosyl-L-methionine</name>
        <dbReference type="ChEBI" id="CHEBI:59789"/>
    </ligand>
</feature>
<organism evidence="8 9">
    <name type="scientific">Limisphaera ngatamarikiensis</name>
    <dbReference type="NCBI Taxonomy" id="1324935"/>
    <lineage>
        <taxon>Bacteria</taxon>
        <taxon>Pseudomonadati</taxon>
        <taxon>Verrucomicrobiota</taxon>
        <taxon>Verrucomicrobiia</taxon>
        <taxon>Limisphaerales</taxon>
        <taxon>Limisphaeraceae</taxon>
        <taxon>Limisphaera</taxon>
    </lineage>
</organism>
<feature type="region of interest" description="Disordered" evidence="6">
    <location>
        <begin position="394"/>
        <end position="433"/>
    </location>
</feature>
<keyword evidence="4 5" id="KW-0694">RNA-binding</keyword>
<feature type="compositionally biased region" description="Polar residues" evidence="6">
    <location>
        <begin position="407"/>
        <end position="419"/>
    </location>
</feature>
<dbReference type="SUPFAM" id="SSF53335">
    <property type="entry name" value="S-adenosyl-L-methionine-dependent methyltransferases"/>
    <property type="match status" value="1"/>
</dbReference>
<keyword evidence="2 5" id="KW-0808">Transferase</keyword>
<keyword evidence="3 5" id="KW-0949">S-adenosyl-L-methionine</keyword>
<comment type="similarity">
    <text evidence="5">Belongs to the class I-like SAM-binding methyltransferase superfamily. RsmB/NOP family.</text>
</comment>
<keyword evidence="9" id="KW-1185">Reference proteome</keyword>
<evidence type="ECO:0000256" key="4">
    <source>
        <dbReference type="ARBA" id="ARBA00022884"/>
    </source>
</evidence>
<evidence type="ECO:0000313" key="8">
    <source>
        <dbReference type="EMBL" id="NGO40281.1"/>
    </source>
</evidence>
<feature type="domain" description="SAM-dependent MTase RsmB/NOP-type" evidence="7">
    <location>
        <begin position="114"/>
        <end position="392"/>
    </location>
</feature>
<feature type="active site" description="Nucleophile" evidence="5">
    <location>
        <position position="331"/>
    </location>
</feature>
<feature type="binding site" evidence="5">
    <location>
        <position position="278"/>
    </location>
    <ligand>
        <name>S-adenosyl-L-methionine</name>
        <dbReference type="ChEBI" id="CHEBI:59789"/>
    </ligand>
</feature>
<dbReference type="PANTHER" id="PTHR22807:SF53">
    <property type="entry name" value="RIBOSOMAL RNA SMALL SUBUNIT METHYLTRANSFERASE B-RELATED"/>
    <property type="match status" value="1"/>
</dbReference>
<dbReference type="InterPro" id="IPR001678">
    <property type="entry name" value="MeTrfase_RsmB-F_NOP2_dom"/>
</dbReference>
<dbReference type="GO" id="GO:0001510">
    <property type="term" value="P:RNA methylation"/>
    <property type="evidence" value="ECO:0007669"/>
    <property type="project" value="InterPro"/>
</dbReference>
<feature type="binding site" evidence="5">
    <location>
        <position position="234"/>
    </location>
    <ligand>
        <name>S-adenosyl-L-methionine</name>
        <dbReference type="ChEBI" id="CHEBI:59789"/>
    </ligand>
</feature>
<sequence>MDPKTSVHRSPRPFTGIEPEELLLSLAVEVIENADREHPADRVLREVLHREAQLSQPGAARVSRWVFQYYRWRGWLKNERGLLRKIRKAEELAERFEKNPFSLRAEALRAKAVPSWVHEVMDVSDAWLRSLQREPKLFIRVRPGQGRELVESLGHLRKTWLPDAYVYEGRRDLFRTHEFAQGRFEIQDITSQLVGHLCAPRPGELWWDACAGEGGKTLHLADLMQGRGQVWATDTAQWRLERLRRRAARAQVQNYQAAHWDGGPERPMSVLFDGVLVDAPCSGVGTWGRNPHARWTTQLQDVHELAALQRRLLEHVAPAVKPGGRLIYAVCTLTRPETIEVVNAFQGAHPEFEPLPLRWPLPGLPDWSTPTLLLWPQDTDGNGMFIAAWRRRKDAGPAPAQLERNRSSQPGEPASSQTLLGPAERISTELPEK</sequence>
<dbReference type="InterPro" id="IPR049560">
    <property type="entry name" value="MeTrfase_RsmB-F_NOP2_cat"/>
</dbReference>
<gene>
    <name evidence="8" type="ORF">G4L39_12875</name>
</gene>
<name>A0A6M1RXS3_9BACT</name>
<comment type="caution">
    <text evidence="8">The sequence shown here is derived from an EMBL/GenBank/DDBJ whole genome shotgun (WGS) entry which is preliminary data.</text>
</comment>
<dbReference type="GO" id="GO:0003723">
    <property type="term" value="F:RNA binding"/>
    <property type="evidence" value="ECO:0007669"/>
    <property type="project" value="UniProtKB-UniRule"/>
</dbReference>
<evidence type="ECO:0000256" key="1">
    <source>
        <dbReference type="ARBA" id="ARBA00022603"/>
    </source>
</evidence>
<dbReference type="GO" id="GO:0008173">
    <property type="term" value="F:RNA methyltransferase activity"/>
    <property type="evidence" value="ECO:0007669"/>
    <property type="project" value="InterPro"/>
</dbReference>
<dbReference type="Pfam" id="PF01189">
    <property type="entry name" value="Methyltr_RsmB-F"/>
    <property type="match status" value="1"/>
</dbReference>
<evidence type="ECO:0000259" key="7">
    <source>
        <dbReference type="PROSITE" id="PS51686"/>
    </source>
</evidence>
<dbReference type="Gene3D" id="3.40.50.150">
    <property type="entry name" value="Vaccinia Virus protein VP39"/>
    <property type="match status" value="1"/>
</dbReference>
<proteinExistence type="inferred from homology"/>
<protein>
    <submittedName>
        <fullName evidence="8">RsmB/NOP family class I SAM-dependent RNA methyltransferase</fullName>
    </submittedName>
</protein>